<dbReference type="HOGENOM" id="CLU_000445_11_1_9"/>
<protein>
    <submittedName>
        <fullName evidence="3">Diguanylate cyclase (GGDEF) domain-containing protein</fullName>
    </submittedName>
</protein>
<dbReference type="NCBIfam" id="TIGR00254">
    <property type="entry name" value="GGDEF"/>
    <property type="match status" value="1"/>
</dbReference>
<evidence type="ECO:0000313" key="4">
    <source>
        <dbReference type="Proteomes" id="UP000012589"/>
    </source>
</evidence>
<dbReference type="FunFam" id="3.30.70.270:FF:000001">
    <property type="entry name" value="Diguanylate cyclase domain protein"/>
    <property type="match status" value="1"/>
</dbReference>
<feature type="transmembrane region" description="Helical" evidence="1">
    <location>
        <begin position="131"/>
        <end position="153"/>
    </location>
</feature>
<dbReference type="PANTHER" id="PTHR45138">
    <property type="entry name" value="REGULATORY COMPONENTS OF SENSORY TRANSDUCTION SYSTEM"/>
    <property type="match status" value="1"/>
</dbReference>
<dbReference type="Pfam" id="PF00990">
    <property type="entry name" value="GGDEF"/>
    <property type="match status" value="1"/>
</dbReference>
<feature type="transmembrane region" description="Helical" evidence="1">
    <location>
        <begin position="168"/>
        <end position="188"/>
    </location>
</feature>
<gene>
    <name evidence="3" type="ORF">C823_01956</name>
</gene>
<feature type="domain" description="GGDEF" evidence="2">
    <location>
        <begin position="230"/>
        <end position="359"/>
    </location>
</feature>
<dbReference type="Gene3D" id="3.30.70.270">
    <property type="match status" value="1"/>
</dbReference>
<feature type="transmembrane region" description="Helical" evidence="1">
    <location>
        <begin position="55"/>
        <end position="72"/>
    </location>
</feature>
<dbReference type="InterPro" id="IPR000160">
    <property type="entry name" value="GGDEF_dom"/>
</dbReference>
<keyword evidence="4" id="KW-1185">Reference proteome</keyword>
<keyword evidence="1" id="KW-0472">Membrane</keyword>
<feature type="transmembrane region" description="Helical" evidence="1">
    <location>
        <begin position="108"/>
        <end position="124"/>
    </location>
</feature>
<dbReference type="InterPro" id="IPR029787">
    <property type="entry name" value="Nucleotide_cyclase"/>
</dbReference>
<keyword evidence="1" id="KW-1133">Transmembrane helix</keyword>
<dbReference type="PROSITE" id="PS50887">
    <property type="entry name" value="GGDEF"/>
    <property type="match status" value="1"/>
</dbReference>
<dbReference type="SUPFAM" id="SSF55073">
    <property type="entry name" value="Nucleotide cyclase"/>
    <property type="match status" value="1"/>
</dbReference>
<dbReference type="InterPro" id="IPR043128">
    <property type="entry name" value="Rev_trsase/Diguanyl_cyclase"/>
</dbReference>
<evidence type="ECO:0000256" key="1">
    <source>
        <dbReference type="SAM" id="Phobius"/>
    </source>
</evidence>
<feature type="transmembrane region" description="Helical" evidence="1">
    <location>
        <begin position="32"/>
        <end position="49"/>
    </location>
</feature>
<accession>N2APP7</accession>
<feature type="transmembrane region" description="Helical" evidence="1">
    <location>
        <begin position="84"/>
        <end position="102"/>
    </location>
</feature>
<keyword evidence="1" id="KW-0812">Transmembrane</keyword>
<organism evidence="3 4">
    <name type="scientific">Eubacterium plexicaudatum ASF492</name>
    <dbReference type="NCBI Taxonomy" id="1235802"/>
    <lineage>
        <taxon>Bacteria</taxon>
        <taxon>Bacillati</taxon>
        <taxon>Bacillota</taxon>
        <taxon>Clostridia</taxon>
        <taxon>Eubacteriales</taxon>
        <taxon>Eubacteriaceae</taxon>
        <taxon>Eubacterium</taxon>
    </lineage>
</organism>
<name>N2APP7_9FIRM</name>
<dbReference type="EMBL" id="AQFT01000064">
    <property type="protein sequence ID" value="EMZ28423.1"/>
    <property type="molecule type" value="Genomic_DNA"/>
</dbReference>
<dbReference type="Proteomes" id="UP000012589">
    <property type="component" value="Unassembled WGS sequence"/>
</dbReference>
<dbReference type="CDD" id="cd01949">
    <property type="entry name" value="GGDEF"/>
    <property type="match status" value="1"/>
</dbReference>
<dbReference type="STRING" id="1235802.C823_01956"/>
<evidence type="ECO:0000259" key="2">
    <source>
        <dbReference type="PROSITE" id="PS50887"/>
    </source>
</evidence>
<sequence>MIHRLEKQMHELNSKKNTKLQKTIDWVTKNSNLVFLAVCLMIHGIYTLIFYLLDIWQLVALNTFSSIFYLNLLVVKKDTSERSLVYTYFEILIFSVFSEIALGPDYGFFLYIVGMSAAIFYLVPSYGNRRFLYQIIGIVTAILLEGVILIFHIRCPMIQKAAAAYQTSFYLINIGVTATIVLAATFFYSKETEKVWKSLEYSNNHDALTGLYNRRFLERYIEEIPYGSRTGFVVAMVDIDFFKKVNDTYGHEAGDKVLRKVASCLQDTAGTVNLAVRWGGEEFILYFPDNTQEEVYKKMEQLRQEVESLVIQAAGCHIRITITSGIACGLADSNYEKVIRSADEKLYLGKQRGRNRVIV</sequence>
<dbReference type="SMART" id="SM00267">
    <property type="entry name" value="GGDEF"/>
    <property type="match status" value="1"/>
</dbReference>
<evidence type="ECO:0000313" key="3">
    <source>
        <dbReference type="EMBL" id="EMZ28423.1"/>
    </source>
</evidence>
<dbReference type="OrthoDB" id="185601at2"/>
<proteinExistence type="predicted"/>
<dbReference type="PANTHER" id="PTHR45138:SF9">
    <property type="entry name" value="DIGUANYLATE CYCLASE DGCM-RELATED"/>
    <property type="match status" value="1"/>
</dbReference>
<dbReference type="InterPro" id="IPR050469">
    <property type="entry name" value="Diguanylate_Cyclase"/>
</dbReference>
<dbReference type="GO" id="GO:0052621">
    <property type="term" value="F:diguanylate cyclase activity"/>
    <property type="evidence" value="ECO:0007669"/>
    <property type="project" value="TreeGrafter"/>
</dbReference>
<dbReference type="AlphaFoldDB" id="N2APP7"/>
<dbReference type="PATRIC" id="fig|1235802.3.peg.2072"/>
<dbReference type="eggNOG" id="COG3706">
    <property type="taxonomic scope" value="Bacteria"/>
</dbReference>
<reference evidence="3 4" key="1">
    <citation type="journal article" date="2014" name="Genome Announc.">
        <title>Draft genome sequences of the altered schaedler flora, a defined bacterial community from gnotobiotic mice.</title>
        <authorList>
            <person name="Wannemuehler M.J."/>
            <person name="Overstreet A.M."/>
            <person name="Ward D.V."/>
            <person name="Phillips G.J."/>
        </authorList>
    </citation>
    <scope>NUCLEOTIDE SEQUENCE [LARGE SCALE GENOMIC DNA]</scope>
    <source>
        <strain evidence="3 4">ASF492</strain>
    </source>
</reference>
<comment type="caution">
    <text evidence="3">The sequence shown here is derived from an EMBL/GenBank/DDBJ whole genome shotgun (WGS) entry which is preliminary data.</text>
</comment>